<organism evidence="3 4">
    <name type="scientific">Actinoplanes campanulatus</name>
    <dbReference type="NCBI Taxonomy" id="113559"/>
    <lineage>
        <taxon>Bacteria</taxon>
        <taxon>Bacillati</taxon>
        <taxon>Actinomycetota</taxon>
        <taxon>Actinomycetes</taxon>
        <taxon>Micromonosporales</taxon>
        <taxon>Micromonosporaceae</taxon>
        <taxon>Actinoplanes</taxon>
    </lineage>
</organism>
<dbReference type="InterPro" id="IPR051916">
    <property type="entry name" value="GPI-anchor_lipid_remodeler"/>
</dbReference>
<keyword evidence="3" id="KW-0378">Hydrolase</keyword>
<comment type="caution">
    <text evidence="3">The sequence shown here is derived from an EMBL/GenBank/DDBJ whole genome shotgun (WGS) entry which is preliminary data.</text>
</comment>
<dbReference type="InterPro" id="IPR036691">
    <property type="entry name" value="Endo/exonu/phosph_ase_sf"/>
</dbReference>
<name>A0A7W5AAG0_9ACTN</name>
<keyword evidence="4" id="KW-1185">Reference proteome</keyword>
<dbReference type="EC" id="3.1.11.2" evidence="3"/>
<dbReference type="RefSeq" id="WP_183215733.1">
    <property type="nucleotide sequence ID" value="NZ_BMPW01000001.1"/>
</dbReference>
<dbReference type="InterPro" id="IPR005135">
    <property type="entry name" value="Endo/exonuclease/phosphatase"/>
</dbReference>
<feature type="compositionally biased region" description="Gly residues" evidence="1">
    <location>
        <begin position="205"/>
        <end position="225"/>
    </location>
</feature>
<evidence type="ECO:0000313" key="4">
    <source>
        <dbReference type="Proteomes" id="UP000590749"/>
    </source>
</evidence>
<reference evidence="3 4" key="1">
    <citation type="submission" date="2020-08" db="EMBL/GenBank/DDBJ databases">
        <title>Genomic Encyclopedia of Type Strains, Phase III (KMG-III): the genomes of soil and plant-associated and newly described type strains.</title>
        <authorList>
            <person name="Whitman W."/>
        </authorList>
    </citation>
    <scope>NUCLEOTIDE SEQUENCE [LARGE SCALE GENOMIC DNA]</scope>
    <source>
        <strain evidence="3 4">CECT 3287</strain>
    </source>
</reference>
<protein>
    <submittedName>
        <fullName evidence="3">Exodeoxyribonuclease-3</fullName>
        <ecNumber evidence="3">3.1.11.2</ecNumber>
    </submittedName>
</protein>
<proteinExistence type="predicted"/>
<gene>
    <name evidence="3" type="ORF">FHR83_000302</name>
</gene>
<dbReference type="GO" id="GO:0016020">
    <property type="term" value="C:membrane"/>
    <property type="evidence" value="ECO:0007669"/>
    <property type="project" value="GOC"/>
</dbReference>
<dbReference type="PANTHER" id="PTHR14859">
    <property type="entry name" value="CALCOFLUOR WHITE HYPERSENSITIVE PROTEIN PRECURSOR"/>
    <property type="match status" value="1"/>
</dbReference>
<evidence type="ECO:0000313" key="3">
    <source>
        <dbReference type="EMBL" id="MBB3092668.1"/>
    </source>
</evidence>
<dbReference type="GO" id="GO:0006506">
    <property type="term" value="P:GPI anchor biosynthetic process"/>
    <property type="evidence" value="ECO:0007669"/>
    <property type="project" value="TreeGrafter"/>
</dbReference>
<dbReference type="AlphaFoldDB" id="A0A7W5AAG0"/>
<dbReference type="GO" id="GO:0008311">
    <property type="term" value="F:double-stranded DNA 3'-5' DNA exonuclease activity"/>
    <property type="evidence" value="ECO:0007669"/>
    <property type="project" value="UniProtKB-EC"/>
</dbReference>
<dbReference type="Proteomes" id="UP000590749">
    <property type="component" value="Unassembled WGS sequence"/>
</dbReference>
<evidence type="ECO:0000256" key="1">
    <source>
        <dbReference type="SAM" id="MobiDB-lite"/>
    </source>
</evidence>
<dbReference type="Gene3D" id="3.60.10.10">
    <property type="entry name" value="Endonuclease/exonuclease/phosphatase"/>
    <property type="match status" value="1"/>
</dbReference>
<sequence>MRVLTWNIKNGGGDRLPSIIKVIDQARPDVVTLQELQGFHRYGGRRLRELATALDMTAHLAPSVLAQPVAVLVREPLRIVRRTRISWRLHHAAAVAVVPTPAGPLTVVSVHLNPFSPYRRMREARWLAARYATPNGLTLIAGDMNGLDPAGDHTAALASLPDLYRKRHLTPDGRADTRALAAFHDEGFTDLWHTAGTDLWHSAGTGDGHTAGTGTAGTGTAGTGTGDGHTVPTAYAGHEFAPVRLDYLLASPPLAARARRLQVIRDDLTAHASDHYPLQADFGL</sequence>
<feature type="domain" description="Endonuclease/exonuclease/phosphatase" evidence="2">
    <location>
        <begin position="4"/>
        <end position="275"/>
    </location>
</feature>
<dbReference type="PANTHER" id="PTHR14859:SF0">
    <property type="entry name" value="ENDONUCLEASE_EXONUCLEASE_PHOSPHATASE FAMILY PROTEIN, EXPRESSED"/>
    <property type="match status" value="1"/>
</dbReference>
<dbReference type="EMBL" id="JACHXF010000001">
    <property type="protein sequence ID" value="MBB3092668.1"/>
    <property type="molecule type" value="Genomic_DNA"/>
</dbReference>
<dbReference type="Pfam" id="PF03372">
    <property type="entry name" value="Exo_endo_phos"/>
    <property type="match status" value="1"/>
</dbReference>
<feature type="region of interest" description="Disordered" evidence="1">
    <location>
        <begin position="204"/>
        <end position="225"/>
    </location>
</feature>
<dbReference type="SUPFAM" id="SSF56219">
    <property type="entry name" value="DNase I-like"/>
    <property type="match status" value="1"/>
</dbReference>
<accession>A0A7W5AAG0</accession>
<evidence type="ECO:0000259" key="2">
    <source>
        <dbReference type="Pfam" id="PF03372"/>
    </source>
</evidence>